<protein>
    <submittedName>
        <fullName evidence="2">318_t:CDS:1</fullName>
    </submittedName>
</protein>
<sequence>MKAFILLAFLAYVLVNVIAVSAVSPIDDDLENDYALEKRNTCVFKRNGVMKRTMSKKCPFTLVNAIFDTKWSKTEKVSDGPVKGLVVFAQDECGRTTVTGYFSHGFDSTKKYKFLIIDNCEDVVRDMTKGLNVKINHDGSVKAFSHTYDDMNLDCNEEGILMTEAESSKSLLKRNCKDLSKRANTDKYLQITEDGNKNSKAKLLSKKK</sequence>
<keyword evidence="1" id="KW-0732">Signal</keyword>
<evidence type="ECO:0000313" key="2">
    <source>
        <dbReference type="EMBL" id="CAI2166134.1"/>
    </source>
</evidence>
<comment type="caution">
    <text evidence="2">The sequence shown here is derived from an EMBL/GenBank/DDBJ whole genome shotgun (WGS) entry which is preliminary data.</text>
</comment>
<name>A0A9W4WN15_9GLOM</name>
<dbReference type="Proteomes" id="UP001153678">
    <property type="component" value="Unassembled WGS sequence"/>
</dbReference>
<gene>
    <name evidence="2" type="ORF">FWILDA_LOCUS2420</name>
</gene>
<organism evidence="2 3">
    <name type="scientific">Funneliformis geosporum</name>
    <dbReference type="NCBI Taxonomy" id="1117311"/>
    <lineage>
        <taxon>Eukaryota</taxon>
        <taxon>Fungi</taxon>
        <taxon>Fungi incertae sedis</taxon>
        <taxon>Mucoromycota</taxon>
        <taxon>Glomeromycotina</taxon>
        <taxon>Glomeromycetes</taxon>
        <taxon>Glomerales</taxon>
        <taxon>Glomeraceae</taxon>
        <taxon>Funneliformis</taxon>
    </lineage>
</organism>
<dbReference type="OrthoDB" id="10326725at2759"/>
<evidence type="ECO:0000256" key="1">
    <source>
        <dbReference type="SAM" id="SignalP"/>
    </source>
</evidence>
<keyword evidence="3" id="KW-1185">Reference proteome</keyword>
<accession>A0A9W4WN15</accession>
<dbReference type="EMBL" id="CAMKVN010000278">
    <property type="protein sequence ID" value="CAI2166134.1"/>
    <property type="molecule type" value="Genomic_DNA"/>
</dbReference>
<feature type="chain" id="PRO_5040907224" evidence="1">
    <location>
        <begin position="23"/>
        <end position="208"/>
    </location>
</feature>
<dbReference type="AlphaFoldDB" id="A0A9W4WN15"/>
<reference evidence="2" key="1">
    <citation type="submission" date="2022-08" db="EMBL/GenBank/DDBJ databases">
        <authorList>
            <person name="Kallberg Y."/>
            <person name="Tangrot J."/>
            <person name="Rosling A."/>
        </authorList>
    </citation>
    <scope>NUCLEOTIDE SEQUENCE</scope>
    <source>
        <strain evidence="2">Wild A</strain>
    </source>
</reference>
<feature type="signal peptide" evidence="1">
    <location>
        <begin position="1"/>
        <end position="22"/>
    </location>
</feature>
<proteinExistence type="predicted"/>
<evidence type="ECO:0000313" key="3">
    <source>
        <dbReference type="Proteomes" id="UP001153678"/>
    </source>
</evidence>